<dbReference type="EMBL" id="JADGJD010001407">
    <property type="protein sequence ID" value="KAJ3042607.1"/>
    <property type="molecule type" value="Genomic_DNA"/>
</dbReference>
<organism evidence="1 2">
    <name type="scientific">Rhizophlyctis rosea</name>
    <dbReference type="NCBI Taxonomy" id="64517"/>
    <lineage>
        <taxon>Eukaryota</taxon>
        <taxon>Fungi</taxon>
        <taxon>Fungi incertae sedis</taxon>
        <taxon>Chytridiomycota</taxon>
        <taxon>Chytridiomycota incertae sedis</taxon>
        <taxon>Chytridiomycetes</taxon>
        <taxon>Rhizophlyctidales</taxon>
        <taxon>Rhizophlyctidaceae</taxon>
        <taxon>Rhizophlyctis</taxon>
    </lineage>
</organism>
<dbReference type="Proteomes" id="UP001212841">
    <property type="component" value="Unassembled WGS sequence"/>
</dbReference>
<protein>
    <submittedName>
        <fullName evidence="1">Uncharacterized protein</fullName>
    </submittedName>
</protein>
<gene>
    <name evidence="1" type="ORF">HK097_001969</name>
</gene>
<dbReference type="AlphaFoldDB" id="A0AAD5S5E6"/>
<proteinExistence type="predicted"/>
<comment type="caution">
    <text evidence="1">The sequence shown here is derived from an EMBL/GenBank/DDBJ whole genome shotgun (WGS) entry which is preliminary data.</text>
</comment>
<name>A0AAD5S5E6_9FUNG</name>
<evidence type="ECO:0000313" key="1">
    <source>
        <dbReference type="EMBL" id="KAJ3042607.1"/>
    </source>
</evidence>
<sequence>MSATQYKFTPTHEFLLTSRKQKIASQSQQHKSASHWPEEDSKIIVALIRKLNHTHSNQQIAEEYLREYVPPVGEWHPGLQVVINKVKNEKQSLVRGGKEEE</sequence>
<reference evidence="1" key="1">
    <citation type="submission" date="2020-05" db="EMBL/GenBank/DDBJ databases">
        <title>Phylogenomic resolution of chytrid fungi.</title>
        <authorList>
            <person name="Stajich J.E."/>
            <person name="Amses K."/>
            <person name="Simmons R."/>
            <person name="Seto K."/>
            <person name="Myers J."/>
            <person name="Bonds A."/>
            <person name="Quandt C.A."/>
            <person name="Barry K."/>
            <person name="Liu P."/>
            <person name="Grigoriev I."/>
            <person name="Longcore J.E."/>
            <person name="James T.Y."/>
        </authorList>
    </citation>
    <scope>NUCLEOTIDE SEQUENCE</scope>
    <source>
        <strain evidence="1">JEL0318</strain>
    </source>
</reference>
<accession>A0AAD5S5E6</accession>
<keyword evidence="2" id="KW-1185">Reference proteome</keyword>
<evidence type="ECO:0000313" key="2">
    <source>
        <dbReference type="Proteomes" id="UP001212841"/>
    </source>
</evidence>